<comment type="caution">
    <text evidence="1">The sequence shown here is derived from an EMBL/GenBank/DDBJ whole genome shotgun (WGS) entry which is preliminary data.</text>
</comment>
<evidence type="ECO:0000313" key="2">
    <source>
        <dbReference type="Proteomes" id="UP001595444"/>
    </source>
</evidence>
<proteinExistence type="predicted"/>
<dbReference type="EMBL" id="JBHRSL010000004">
    <property type="protein sequence ID" value="MFC3051810.1"/>
    <property type="molecule type" value="Genomic_DNA"/>
</dbReference>
<dbReference type="Proteomes" id="UP001595444">
    <property type="component" value="Unassembled WGS sequence"/>
</dbReference>
<accession>A0ABV7D513</accession>
<dbReference type="RefSeq" id="WP_194215276.1">
    <property type="nucleotide sequence ID" value="NZ_CP061205.1"/>
</dbReference>
<reference evidence="2" key="1">
    <citation type="journal article" date="2019" name="Int. J. Syst. Evol. Microbiol.">
        <title>The Global Catalogue of Microorganisms (GCM) 10K type strain sequencing project: providing services to taxonomists for standard genome sequencing and annotation.</title>
        <authorList>
            <consortium name="The Broad Institute Genomics Platform"/>
            <consortium name="The Broad Institute Genome Sequencing Center for Infectious Disease"/>
            <person name="Wu L."/>
            <person name="Ma J."/>
        </authorList>
    </citation>
    <scope>NUCLEOTIDE SEQUENCE [LARGE SCALE GENOMIC DNA]</scope>
    <source>
        <strain evidence="2">KCTC 62164</strain>
    </source>
</reference>
<gene>
    <name evidence="1" type="ORF">ACFOKA_07835</name>
</gene>
<evidence type="ECO:0008006" key="3">
    <source>
        <dbReference type="Google" id="ProtNLM"/>
    </source>
</evidence>
<name>A0ABV7D513_9PROT</name>
<sequence length="51" mass="5916">MSKKHGKEKLDDSLPKNTKLATDDIELARQMEIGREIMRRNHEVLKALAKK</sequence>
<keyword evidence="2" id="KW-1185">Reference proteome</keyword>
<evidence type="ECO:0000313" key="1">
    <source>
        <dbReference type="EMBL" id="MFC3051810.1"/>
    </source>
</evidence>
<protein>
    <recommendedName>
        <fullName evidence="3">Transcriptional regulator</fullName>
    </recommendedName>
</protein>
<organism evidence="1 2">
    <name type="scientific">Kordiimonas pumila</name>
    <dbReference type="NCBI Taxonomy" id="2161677"/>
    <lineage>
        <taxon>Bacteria</taxon>
        <taxon>Pseudomonadati</taxon>
        <taxon>Pseudomonadota</taxon>
        <taxon>Alphaproteobacteria</taxon>
        <taxon>Kordiimonadales</taxon>
        <taxon>Kordiimonadaceae</taxon>
        <taxon>Kordiimonas</taxon>
    </lineage>
</organism>